<dbReference type="EMBL" id="BAABEZ010000022">
    <property type="protein sequence ID" value="GAA4454359.1"/>
    <property type="molecule type" value="Genomic_DNA"/>
</dbReference>
<name>A0ABP8MU93_9BACT</name>
<comment type="caution">
    <text evidence="7">The sequence shown here is derived from an EMBL/GenBank/DDBJ whole genome shotgun (WGS) entry which is preliminary data.</text>
</comment>
<dbReference type="InterPro" id="IPR002569">
    <property type="entry name" value="Met_Sox_Rdtase_MsrA_dom"/>
</dbReference>
<sequence>MLKKMLAAACVLLQLAACGQKNHVEQSKTFSKMNESQANPNHDAAHTSIATFGAGCFWCTEAQFQQLKGVTKVVSGYMGGTVKNPTYKEVCTGNTGHAEVTQVTFDPSVVSYDELLAAFFVSHDPTQLNRQGNDYGTQYRSAIFYHNEEQKEKAMHYIKALNDEHAYPSPIVTEVTAEEPFYPAEDYHQDYYNQNGSQPYCQMVIQPKLEKFKKVFKDKLK</sequence>
<evidence type="ECO:0000256" key="2">
    <source>
        <dbReference type="ARBA" id="ARBA00047806"/>
    </source>
</evidence>
<dbReference type="PANTHER" id="PTHR43774">
    <property type="entry name" value="PEPTIDE METHIONINE SULFOXIDE REDUCTASE"/>
    <property type="match status" value="1"/>
</dbReference>
<evidence type="ECO:0000256" key="1">
    <source>
        <dbReference type="ARBA" id="ARBA00023002"/>
    </source>
</evidence>
<evidence type="ECO:0000256" key="5">
    <source>
        <dbReference type="SAM" id="SignalP"/>
    </source>
</evidence>
<comment type="catalytic activity">
    <reaction evidence="2 4">
        <text>L-methionyl-[protein] + [thioredoxin]-disulfide + H2O = L-methionyl-(S)-S-oxide-[protein] + [thioredoxin]-dithiol</text>
        <dbReference type="Rhea" id="RHEA:14217"/>
        <dbReference type="Rhea" id="RHEA-COMP:10698"/>
        <dbReference type="Rhea" id="RHEA-COMP:10700"/>
        <dbReference type="Rhea" id="RHEA-COMP:12313"/>
        <dbReference type="Rhea" id="RHEA-COMP:12315"/>
        <dbReference type="ChEBI" id="CHEBI:15377"/>
        <dbReference type="ChEBI" id="CHEBI:16044"/>
        <dbReference type="ChEBI" id="CHEBI:29950"/>
        <dbReference type="ChEBI" id="CHEBI:44120"/>
        <dbReference type="ChEBI" id="CHEBI:50058"/>
        <dbReference type="EC" id="1.8.4.11"/>
    </reaction>
</comment>
<dbReference type="PANTHER" id="PTHR43774:SF1">
    <property type="entry name" value="PEPTIDE METHIONINE SULFOXIDE REDUCTASE MSRA 2"/>
    <property type="match status" value="1"/>
</dbReference>
<evidence type="ECO:0000256" key="3">
    <source>
        <dbReference type="ARBA" id="ARBA00048782"/>
    </source>
</evidence>
<organism evidence="7 8">
    <name type="scientific">Rurimicrobium arvi</name>
    <dbReference type="NCBI Taxonomy" id="2049916"/>
    <lineage>
        <taxon>Bacteria</taxon>
        <taxon>Pseudomonadati</taxon>
        <taxon>Bacteroidota</taxon>
        <taxon>Chitinophagia</taxon>
        <taxon>Chitinophagales</taxon>
        <taxon>Chitinophagaceae</taxon>
        <taxon>Rurimicrobium</taxon>
    </lineage>
</organism>
<evidence type="ECO:0000313" key="8">
    <source>
        <dbReference type="Proteomes" id="UP001501410"/>
    </source>
</evidence>
<dbReference type="Proteomes" id="UP001501410">
    <property type="component" value="Unassembled WGS sequence"/>
</dbReference>
<protein>
    <recommendedName>
        <fullName evidence="4">Peptide methionine sulfoxide reductase MsrA</fullName>
        <shortName evidence="4">Protein-methionine-S-oxide reductase</shortName>
        <ecNumber evidence="4">1.8.4.11</ecNumber>
    </recommendedName>
    <alternativeName>
        <fullName evidence="4">Peptide-methionine (S)-S-oxide reductase</fullName>
        <shortName evidence="4">Peptide Met(O) reductase</shortName>
    </alternativeName>
</protein>
<dbReference type="Pfam" id="PF01625">
    <property type="entry name" value="PMSR"/>
    <property type="match status" value="1"/>
</dbReference>
<reference evidence="8" key="1">
    <citation type="journal article" date="2019" name="Int. J. Syst. Evol. Microbiol.">
        <title>The Global Catalogue of Microorganisms (GCM) 10K type strain sequencing project: providing services to taxonomists for standard genome sequencing and annotation.</title>
        <authorList>
            <consortium name="The Broad Institute Genomics Platform"/>
            <consortium name="The Broad Institute Genome Sequencing Center for Infectious Disease"/>
            <person name="Wu L."/>
            <person name="Ma J."/>
        </authorList>
    </citation>
    <scope>NUCLEOTIDE SEQUENCE [LARGE SCALE GENOMIC DNA]</scope>
    <source>
        <strain evidence="8">JCM 31921</strain>
    </source>
</reference>
<accession>A0ABP8MU93</accession>
<feature type="domain" description="Peptide methionine sulphoxide reductase MsrA" evidence="6">
    <location>
        <begin position="50"/>
        <end position="202"/>
    </location>
</feature>
<dbReference type="InterPro" id="IPR036509">
    <property type="entry name" value="Met_Sox_Rdtase_MsrA_sf"/>
</dbReference>
<comment type="similarity">
    <text evidence="4">Belongs to the MsrA Met sulfoxide reductase family.</text>
</comment>
<dbReference type="HAMAP" id="MF_01401">
    <property type="entry name" value="MsrA"/>
    <property type="match status" value="1"/>
</dbReference>
<evidence type="ECO:0000259" key="6">
    <source>
        <dbReference type="Pfam" id="PF01625"/>
    </source>
</evidence>
<proteinExistence type="inferred from homology"/>
<feature type="signal peptide" evidence="5">
    <location>
        <begin position="1"/>
        <end position="19"/>
    </location>
</feature>
<evidence type="ECO:0000256" key="4">
    <source>
        <dbReference type="HAMAP-Rule" id="MF_01401"/>
    </source>
</evidence>
<comment type="function">
    <text evidence="4">Has an important function as a repair enzyme for proteins that have been inactivated by oxidation. Catalyzes the reversible oxidation-reduction of methionine sulfoxide in proteins to methionine.</text>
</comment>
<dbReference type="Gene3D" id="3.30.1060.10">
    <property type="entry name" value="Peptide methionine sulphoxide reductase MsrA"/>
    <property type="match status" value="1"/>
</dbReference>
<dbReference type="RefSeq" id="WP_425568026.1">
    <property type="nucleotide sequence ID" value="NZ_BAABEZ010000022.1"/>
</dbReference>
<feature type="active site" evidence="4">
    <location>
        <position position="56"/>
    </location>
</feature>
<keyword evidence="5" id="KW-0732">Signal</keyword>
<keyword evidence="1 4" id="KW-0560">Oxidoreductase</keyword>
<evidence type="ECO:0000313" key="7">
    <source>
        <dbReference type="EMBL" id="GAA4454359.1"/>
    </source>
</evidence>
<feature type="chain" id="PRO_5045942921" description="Peptide methionine sulfoxide reductase MsrA" evidence="5">
    <location>
        <begin position="20"/>
        <end position="221"/>
    </location>
</feature>
<keyword evidence="8" id="KW-1185">Reference proteome</keyword>
<dbReference type="EC" id="1.8.4.11" evidence="4"/>
<dbReference type="NCBIfam" id="TIGR00401">
    <property type="entry name" value="msrA"/>
    <property type="match status" value="1"/>
</dbReference>
<gene>
    <name evidence="4" type="primary">msrA</name>
    <name evidence="7" type="ORF">GCM10023092_16270</name>
</gene>
<dbReference type="SUPFAM" id="SSF55068">
    <property type="entry name" value="Peptide methionine sulfoxide reductase"/>
    <property type="match status" value="1"/>
</dbReference>
<comment type="catalytic activity">
    <reaction evidence="3 4">
        <text>[thioredoxin]-disulfide + L-methionine + H2O = L-methionine (S)-S-oxide + [thioredoxin]-dithiol</text>
        <dbReference type="Rhea" id="RHEA:19993"/>
        <dbReference type="Rhea" id="RHEA-COMP:10698"/>
        <dbReference type="Rhea" id="RHEA-COMP:10700"/>
        <dbReference type="ChEBI" id="CHEBI:15377"/>
        <dbReference type="ChEBI" id="CHEBI:29950"/>
        <dbReference type="ChEBI" id="CHEBI:50058"/>
        <dbReference type="ChEBI" id="CHEBI:57844"/>
        <dbReference type="ChEBI" id="CHEBI:58772"/>
        <dbReference type="EC" id="1.8.4.11"/>
    </reaction>
</comment>